<proteinExistence type="predicted"/>
<dbReference type="PANTHER" id="PTHR12110">
    <property type="entry name" value="HYDROXYPYRUVATE ISOMERASE"/>
    <property type="match status" value="1"/>
</dbReference>
<reference evidence="2" key="1">
    <citation type="submission" date="2023-11" db="EMBL/GenBank/DDBJ databases">
        <title>Scrofimicrobium hongkongense sp. nov., isolated from a patient with peritonitis.</title>
        <authorList>
            <person name="Lao H.Y."/>
            <person name="Wong A.Y.P."/>
            <person name="Ng T.L."/>
            <person name="Wong R.Y.L."/>
            <person name="Yau M.C.Y."/>
            <person name="Lam J.Y.W."/>
            <person name="Siu G.K.H."/>
        </authorList>
    </citation>
    <scope>NUCLEOTIDE SEQUENCE</scope>
    <source>
        <strain evidence="2">R131</strain>
    </source>
</reference>
<dbReference type="GO" id="GO:0016853">
    <property type="term" value="F:isomerase activity"/>
    <property type="evidence" value="ECO:0007669"/>
    <property type="project" value="UniProtKB-KW"/>
</dbReference>
<dbReference type="RefSeq" id="WP_350257454.1">
    <property type="nucleotide sequence ID" value="NZ_CP138335.1"/>
</dbReference>
<keyword evidence="2" id="KW-0413">Isomerase</keyword>
<dbReference type="AlphaFoldDB" id="A0AAU7V5F4"/>
<protein>
    <submittedName>
        <fullName evidence="2">Sugar phosphate isomerase/epimerase</fullName>
    </submittedName>
</protein>
<dbReference type="EMBL" id="CP138335">
    <property type="protein sequence ID" value="XBW07248.1"/>
    <property type="molecule type" value="Genomic_DNA"/>
</dbReference>
<dbReference type="InterPro" id="IPR013022">
    <property type="entry name" value="Xyl_isomerase-like_TIM-brl"/>
</dbReference>
<dbReference type="Pfam" id="PF01261">
    <property type="entry name" value="AP_endonuc_2"/>
    <property type="match status" value="1"/>
</dbReference>
<dbReference type="InterPro" id="IPR036237">
    <property type="entry name" value="Xyl_isomerase-like_sf"/>
</dbReference>
<gene>
    <name evidence="2" type="ORF">SAC06_06240</name>
</gene>
<dbReference type="Gene3D" id="3.20.20.150">
    <property type="entry name" value="Divalent-metal-dependent TIM barrel enzymes"/>
    <property type="match status" value="1"/>
</dbReference>
<sequence length="275" mass="30648">MEDNLMWRLTGFADEAAPEPADQIALLQRLGLSHVELRSAWFTKVLDLDSTQLANLQAQFQDGGISLSMLGTDLGKIPIQADFGPHLDRTKRAMEVADQFGTDRIRTFSFFLPPGEDPAQFRHQVLDRLSAMVEIAGDANKTLMHENEKEIYGDVPSRVTELAEALDPRHFELIFDPANYVQCGVSPMDAYPLARTTYIHIKDARADDHSVVPAGEGDGQIPQLLEALDRDGYDGFFSIEPHLGDFDAFGGLCGPELWEKAFRSFVELLGDRPWA</sequence>
<dbReference type="InterPro" id="IPR050312">
    <property type="entry name" value="IolE/XylAMocC-like"/>
</dbReference>
<accession>A0AAU7V5F4</accession>
<evidence type="ECO:0000313" key="2">
    <source>
        <dbReference type="EMBL" id="XBW07248.1"/>
    </source>
</evidence>
<evidence type="ECO:0000259" key="1">
    <source>
        <dbReference type="Pfam" id="PF01261"/>
    </source>
</evidence>
<feature type="domain" description="Xylose isomerase-like TIM barrel" evidence="1">
    <location>
        <begin position="25"/>
        <end position="242"/>
    </location>
</feature>
<name>A0AAU7V5F4_9ACTO</name>
<dbReference type="KEGG" id="sapp:SAC06_06240"/>
<dbReference type="PANTHER" id="PTHR12110:SF53">
    <property type="entry name" value="BLR5974 PROTEIN"/>
    <property type="match status" value="1"/>
</dbReference>
<dbReference type="SUPFAM" id="SSF51658">
    <property type="entry name" value="Xylose isomerase-like"/>
    <property type="match status" value="1"/>
</dbReference>
<organism evidence="2">
    <name type="scientific">Scrofimicrobium appendicitidis</name>
    <dbReference type="NCBI Taxonomy" id="3079930"/>
    <lineage>
        <taxon>Bacteria</taxon>
        <taxon>Bacillati</taxon>
        <taxon>Actinomycetota</taxon>
        <taxon>Actinomycetes</taxon>
        <taxon>Actinomycetales</taxon>
        <taxon>Actinomycetaceae</taxon>
        <taxon>Scrofimicrobium</taxon>
    </lineage>
</organism>